<dbReference type="EMBL" id="DS268437">
    <property type="protein sequence ID" value="EFO99159.1"/>
    <property type="molecule type" value="Genomic_DNA"/>
</dbReference>
<proteinExistence type="predicted"/>
<accession>E3MDK5</accession>
<dbReference type="HOGENOM" id="CLU_1148109_0_0_1"/>
<dbReference type="AlphaFoldDB" id="E3MDK5"/>
<name>E3MDK5_CAERE</name>
<evidence type="ECO:0000313" key="2">
    <source>
        <dbReference type="Proteomes" id="UP000008281"/>
    </source>
</evidence>
<gene>
    <name evidence="1" type="ORF">CRE_17832</name>
</gene>
<evidence type="ECO:0000313" key="1">
    <source>
        <dbReference type="EMBL" id="EFO99159.1"/>
    </source>
</evidence>
<dbReference type="eggNOG" id="ENOG502R1I5">
    <property type="taxonomic scope" value="Eukaryota"/>
</dbReference>
<dbReference type="Proteomes" id="UP000008281">
    <property type="component" value="Unassembled WGS sequence"/>
</dbReference>
<dbReference type="CTD" id="9817718"/>
<reference evidence="1" key="1">
    <citation type="submission" date="2007-07" db="EMBL/GenBank/DDBJ databases">
        <title>PCAP assembly of the Caenorhabditis remanei genome.</title>
        <authorList>
            <consortium name="The Caenorhabditis remanei Sequencing Consortium"/>
            <person name="Wilson R.K."/>
        </authorList>
    </citation>
    <scope>NUCLEOTIDE SEQUENCE [LARGE SCALE GENOMIC DNA]</scope>
    <source>
        <strain evidence="1">PB4641</strain>
    </source>
</reference>
<sequence>MASEEQIAAVYQQKLWNLQVDNGKIMLESEKTRSGILKDYNDLEIKILEEKFDFRHMNLTNLYKIMKRWSGELIFDEFRIACLRLARQFQKFQKHFVDNKLLQDGTYGNLKLPPPTQLLDAVSALQNFSNSAQNLQIIIHEDLFFDYRMLQKRIIEKCNEIQFSIQQFIIEFEIHRKNSRKIWNEVIGFNANILRRKNDLEVKYIHIKSLVSHLEELVKFLYIPMSRRFDDTIATYYQSLVA</sequence>
<keyword evidence="2" id="KW-1185">Reference proteome</keyword>
<organism evidence="2">
    <name type="scientific">Caenorhabditis remanei</name>
    <name type="common">Caenorhabditis vulgaris</name>
    <dbReference type="NCBI Taxonomy" id="31234"/>
    <lineage>
        <taxon>Eukaryota</taxon>
        <taxon>Metazoa</taxon>
        <taxon>Ecdysozoa</taxon>
        <taxon>Nematoda</taxon>
        <taxon>Chromadorea</taxon>
        <taxon>Rhabditida</taxon>
        <taxon>Rhabditina</taxon>
        <taxon>Rhabditomorpha</taxon>
        <taxon>Rhabditoidea</taxon>
        <taxon>Rhabditidae</taxon>
        <taxon>Peloderinae</taxon>
        <taxon>Caenorhabditis</taxon>
    </lineage>
</organism>
<dbReference type="RefSeq" id="XP_003105751.2">
    <property type="nucleotide sequence ID" value="XM_003105703.2"/>
</dbReference>
<dbReference type="KEGG" id="crq:GCK72_008095"/>
<protein>
    <submittedName>
        <fullName evidence="1">Uncharacterized protein</fullName>
    </submittedName>
</protein>
<dbReference type="GeneID" id="9817718"/>